<reference evidence="1 4" key="2">
    <citation type="submission" date="2018-05" db="EMBL/GenBank/DDBJ databases">
        <authorList>
            <person name="Lanie J.A."/>
            <person name="Ng W.-L."/>
            <person name="Kazmierczak K.M."/>
            <person name="Andrzejewski T.M."/>
            <person name="Davidsen T.M."/>
            <person name="Wayne K.J."/>
            <person name="Tettelin H."/>
            <person name="Glass J.I."/>
            <person name="Rusch D."/>
            <person name="Podicherti R."/>
            <person name="Tsui H.-C.T."/>
            <person name="Winkler M.E."/>
        </authorList>
    </citation>
    <scope>NUCLEOTIDE SEQUENCE [LARGE SCALE GENOMIC DNA]</scope>
    <source>
        <strain evidence="1 4">YBY</strain>
    </source>
</reference>
<dbReference type="EMBL" id="CP096916">
    <property type="protein sequence ID" value="WBM38109.1"/>
    <property type="molecule type" value="Genomic_DNA"/>
</dbReference>
<evidence type="ECO:0000313" key="1">
    <source>
        <dbReference type="EMBL" id="PWE14163.1"/>
    </source>
</evidence>
<proteinExistence type="predicted"/>
<dbReference type="eggNOG" id="COG3193">
    <property type="taxonomic scope" value="Bacteria"/>
</dbReference>
<dbReference type="GeneID" id="96775497"/>
<dbReference type="AlphaFoldDB" id="A0A0A2NJ15"/>
<dbReference type="InterPro" id="IPR052517">
    <property type="entry name" value="GlcG_carb_metab_protein"/>
</dbReference>
<organism evidence="1 4">
    <name type="scientific">Alcaligenes faecalis</name>
    <dbReference type="NCBI Taxonomy" id="511"/>
    <lineage>
        <taxon>Bacteria</taxon>
        <taxon>Pseudomonadati</taxon>
        <taxon>Pseudomonadota</taxon>
        <taxon>Betaproteobacteria</taxon>
        <taxon>Burkholderiales</taxon>
        <taxon>Alcaligenaceae</taxon>
        <taxon>Alcaligenes</taxon>
    </lineage>
</organism>
<evidence type="ECO:0000313" key="2">
    <source>
        <dbReference type="EMBL" id="UPL21619.1"/>
    </source>
</evidence>
<dbReference type="Proteomes" id="UP000830925">
    <property type="component" value="Chromosome"/>
</dbReference>
<dbReference type="STRING" id="511.UZ73_11445"/>
<dbReference type="Gene3D" id="3.30.450.150">
    <property type="entry name" value="Haem-degrading domain"/>
    <property type="match status" value="1"/>
</dbReference>
<dbReference type="RefSeq" id="WP_022983673.1">
    <property type="nucleotide sequence ID" value="NZ_CAXOJJ010000040.1"/>
</dbReference>
<dbReference type="Proteomes" id="UP001211866">
    <property type="component" value="Chromosome"/>
</dbReference>
<keyword evidence="5" id="KW-1185">Reference proteome</keyword>
<dbReference type="PANTHER" id="PTHR34309:SF1">
    <property type="entry name" value="PROTEIN GLCG"/>
    <property type="match status" value="1"/>
</dbReference>
<dbReference type="PANTHER" id="PTHR34309">
    <property type="entry name" value="SLR1406 PROTEIN"/>
    <property type="match status" value="1"/>
</dbReference>
<sequence length="159" mass="16604">MKKILRLEQREARLMVDAAIAKSKEIGVLETVCVVDEGGYPIVMERMDGARITGAQIAWNKAFTAAGHKRSTHLFTTPPNGPALPGNEAFGIQLSFEGRFAAFVGGYPIVVNGEVIGGIGLSGGNGEQDTAAGVAGLQALAEALKAEGLDVLVQADIKK</sequence>
<accession>A0A0M7GYG5</accession>
<reference evidence="3 5" key="4">
    <citation type="submission" date="2022-05" db="EMBL/GenBank/DDBJ databases">
        <title>Complete sequence of strain NY11312.</title>
        <authorList>
            <person name="Zhou D."/>
        </authorList>
    </citation>
    <scope>NUCLEOTIDE SEQUENCE [LARGE SCALE GENOMIC DNA]</scope>
    <source>
        <strain evidence="3 5">NY11312</strain>
    </source>
</reference>
<evidence type="ECO:0000313" key="5">
    <source>
        <dbReference type="Proteomes" id="UP001211866"/>
    </source>
</evidence>
<reference evidence="2" key="3">
    <citation type="submission" date="2022-04" db="EMBL/GenBank/DDBJ databases">
        <title>Genomic mining of Alcaligenes faecalis D334 producing ectoin and derivatives.</title>
        <authorList>
            <person name="Doan V.T."/>
            <person name="Quach N.T."/>
            <person name="Vu T.-H.-N."/>
            <person name="Phi Q.-T."/>
        </authorList>
    </citation>
    <scope>NUCLEOTIDE SEQUENCE</scope>
    <source>
        <strain evidence="2">D334</strain>
    </source>
</reference>
<dbReference type="Pfam" id="PF03928">
    <property type="entry name" value="HbpS-like"/>
    <property type="match status" value="1"/>
</dbReference>
<name>A0A0A2NJ15_ALCFA</name>
<dbReference type="KEGG" id="afa:UZ73_11445"/>
<protein>
    <submittedName>
        <fullName evidence="1">Heme-binding protein</fullName>
    </submittedName>
</protein>
<dbReference type="EMBL" id="QEXO01000003">
    <property type="protein sequence ID" value="PWE14163.1"/>
    <property type="molecule type" value="Genomic_DNA"/>
</dbReference>
<evidence type="ECO:0000313" key="3">
    <source>
        <dbReference type="EMBL" id="WBM38109.1"/>
    </source>
</evidence>
<evidence type="ECO:0000313" key="4">
    <source>
        <dbReference type="Proteomes" id="UP000245216"/>
    </source>
</evidence>
<dbReference type="InterPro" id="IPR005624">
    <property type="entry name" value="PduO/GlcC-like"/>
</dbReference>
<dbReference type="SUPFAM" id="SSF143744">
    <property type="entry name" value="GlcG-like"/>
    <property type="match status" value="1"/>
</dbReference>
<gene>
    <name evidence="1" type="ORF">DF183_13540</name>
    <name evidence="3" type="ORF">M2J83_20315</name>
    <name evidence="2" type="ORF">MXF72_00640</name>
</gene>
<dbReference type="EMBL" id="CP095873">
    <property type="protein sequence ID" value="UPL21619.1"/>
    <property type="molecule type" value="Genomic_DNA"/>
</dbReference>
<dbReference type="OrthoDB" id="9800768at2"/>
<reference evidence="1 4" key="1">
    <citation type="submission" date="2018-05" db="EMBL/GenBank/DDBJ databases">
        <title>Genome Sequence of an Efficient Indole-Degrading Bacterium, Alcaligenes sp.YBY.</title>
        <authorList>
            <person name="Yang B."/>
        </authorList>
    </citation>
    <scope>NUCLEOTIDE SEQUENCE [LARGE SCALE GENOMIC DNA]</scope>
    <source>
        <strain evidence="1 4">YBY</strain>
    </source>
</reference>
<accession>A0A0A2NJ15</accession>
<dbReference type="InterPro" id="IPR038084">
    <property type="entry name" value="PduO/GlcC-like_sf"/>
</dbReference>
<dbReference type="Proteomes" id="UP000245216">
    <property type="component" value="Unassembled WGS sequence"/>
</dbReference>